<dbReference type="RefSeq" id="WP_138603358.1">
    <property type="nucleotide sequence ID" value="NZ_VCIA01000001.1"/>
</dbReference>
<protein>
    <submittedName>
        <fullName evidence="1">EcsC family protein</fullName>
    </submittedName>
</protein>
<dbReference type="EMBL" id="VCIA01000001">
    <property type="protein sequence ID" value="TMN22449.1"/>
    <property type="molecule type" value="Genomic_DNA"/>
</dbReference>
<reference evidence="1 2" key="1">
    <citation type="submission" date="2019-05" db="EMBL/GenBank/DDBJ databases">
        <title>Genomic analysis of Lentibacillus sp. NKC220-2.</title>
        <authorList>
            <person name="Oh Y.J."/>
        </authorList>
    </citation>
    <scope>NUCLEOTIDE SEQUENCE [LARGE SCALE GENOMIC DNA]</scope>
    <source>
        <strain evidence="1 2">NKC220-2</strain>
    </source>
</reference>
<dbReference type="PANTHER" id="PTHR41260:SF1">
    <property type="entry name" value="PROTEIN ECSC"/>
    <property type="match status" value="1"/>
</dbReference>
<evidence type="ECO:0000313" key="2">
    <source>
        <dbReference type="Proteomes" id="UP000306980"/>
    </source>
</evidence>
<dbReference type="InterPro" id="IPR024787">
    <property type="entry name" value="EcsC"/>
</dbReference>
<sequence>MYSYEEKVYNELQAWRRDVLKRPGFITQLSKKTQTKINRMIPDKAHKIITESLKKMVQATLVGSDITTNKHQSAGLSLYEQDELLKEKLTSYRKTAVVEGAGTGAGGFFLGLADFPMLLSIKMKFLFEAAAIYGFDTNSYEERLYILHVFQLAFSRDATRRRTYYIIENWQTEKKRLTDMDWQVFQQEYRDYLDLIKLLQLLPGFGAIVGAYANHNLLDTLGETAMNAYRIRLLFTQPRDY</sequence>
<dbReference type="OrthoDB" id="1705901at2"/>
<evidence type="ECO:0000313" key="1">
    <source>
        <dbReference type="EMBL" id="TMN22449.1"/>
    </source>
</evidence>
<name>A0A5S3QL17_9BACI</name>
<dbReference type="Proteomes" id="UP000306980">
    <property type="component" value="Unassembled WGS sequence"/>
</dbReference>
<dbReference type="PANTHER" id="PTHR41260">
    <property type="entry name" value="PROTEIN ECSC"/>
    <property type="match status" value="1"/>
</dbReference>
<comment type="caution">
    <text evidence="1">The sequence shown here is derived from an EMBL/GenBank/DDBJ whole genome shotgun (WGS) entry which is preliminary data.</text>
</comment>
<gene>
    <name evidence="1" type="ORF">FFL34_10235</name>
</gene>
<organism evidence="1 2">
    <name type="scientific">Lentibacillus cibarius</name>
    <dbReference type="NCBI Taxonomy" id="2583219"/>
    <lineage>
        <taxon>Bacteria</taxon>
        <taxon>Bacillati</taxon>
        <taxon>Bacillota</taxon>
        <taxon>Bacilli</taxon>
        <taxon>Bacillales</taxon>
        <taxon>Bacillaceae</taxon>
        <taxon>Lentibacillus</taxon>
    </lineage>
</organism>
<proteinExistence type="predicted"/>
<dbReference type="AlphaFoldDB" id="A0A5S3QL17"/>
<dbReference type="Pfam" id="PF12787">
    <property type="entry name" value="EcsC"/>
    <property type="match status" value="1"/>
</dbReference>
<accession>A0A5S3QL17</accession>